<organism evidence="1 2">
    <name type="scientific">Strongylus vulgaris</name>
    <name type="common">Blood worm</name>
    <dbReference type="NCBI Taxonomy" id="40348"/>
    <lineage>
        <taxon>Eukaryota</taxon>
        <taxon>Metazoa</taxon>
        <taxon>Ecdysozoa</taxon>
        <taxon>Nematoda</taxon>
        <taxon>Chromadorea</taxon>
        <taxon>Rhabditida</taxon>
        <taxon>Rhabditina</taxon>
        <taxon>Rhabditomorpha</taxon>
        <taxon>Strongyloidea</taxon>
        <taxon>Strongylidae</taxon>
        <taxon>Strongylus</taxon>
    </lineage>
</organism>
<name>A0A3P7I0D4_STRVU</name>
<reference evidence="1 2" key="1">
    <citation type="submission" date="2018-11" db="EMBL/GenBank/DDBJ databases">
        <authorList>
            <consortium name="Pathogen Informatics"/>
        </authorList>
    </citation>
    <scope>NUCLEOTIDE SEQUENCE [LARGE SCALE GENOMIC DNA]</scope>
</reference>
<evidence type="ECO:0000313" key="2">
    <source>
        <dbReference type="Proteomes" id="UP000270094"/>
    </source>
</evidence>
<evidence type="ECO:0000313" key="1">
    <source>
        <dbReference type="EMBL" id="VDM66891.1"/>
    </source>
</evidence>
<proteinExistence type="predicted"/>
<sequence length="115" mass="12643">MTKKMIERWRTYFEEMSSANTDTAIPPADAVKGPLPLMAAEEVLAITETKNDKATGLNEILSDGRNVNGSVPLGLQVSSIRSKLRACPMTGQRAPRFRYRREGDVVDCSVGQSGW</sequence>
<dbReference type="Proteomes" id="UP000270094">
    <property type="component" value="Unassembled WGS sequence"/>
</dbReference>
<protein>
    <submittedName>
        <fullName evidence="1">Uncharacterized protein</fullName>
    </submittedName>
</protein>
<accession>A0A3P7I0D4</accession>
<dbReference type="EMBL" id="UYYB01003992">
    <property type="protein sequence ID" value="VDM66891.1"/>
    <property type="molecule type" value="Genomic_DNA"/>
</dbReference>
<dbReference type="AlphaFoldDB" id="A0A3P7I0D4"/>
<dbReference type="OrthoDB" id="418748at2759"/>
<gene>
    <name evidence="1" type="ORF">SVUK_LOCUS1889</name>
</gene>
<keyword evidence="2" id="KW-1185">Reference proteome</keyword>